<dbReference type="InterPro" id="IPR008255">
    <property type="entry name" value="Pyr_nucl-diS_OxRdtase_2_AS"/>
</dbReference>
<dbReference type="EC" id="1.8.1.9" evidence="7"/>
<organism evidence="10 11">
    <name type="scientific">Blautia caecimuris</name>
    <dbReference type="NCBI Taxonomy" id="1796615"/>
    <lineage>
        <taxon>Bacteria</taxon>
        <taxon>Bacillati</taxon>
        <taxon>Bacillota</taxon>
        <taxon>Clostridia</taxon>
        <taxon>Lachnospirales</taxon>
        <taxon>Lachnospiraceae</taxon>
        <taxon>Blautia</taxon>
    </lineage>
</organism>
<keyword evidence="6 7" id="KW-0676">Redox-active center</keyword>
<dbReference type="Proteomes" id="UP001549106">
    <property type="component" value="Unassembled WGS sequence"/>
</dbReference>
<comment type="caution">
    <text evidence="10">The sequence shown here is derived from an EMBL/GenBank/DDBJ whole genome shotgun (WGS) entry which is preliminary data.</text>
</comment>
<dbReference type="RefSeq" id="WP_147599497.1">
    <property type="nucleotide sequence ID" value="NZ_JANJZT010000012.1"/>
</dbReference>
<dbReference type="GO" id="GO:0004791">
    <property type="term" value="F:thioredoxin-disulfide reductase (NADPH) activity"/>
    <property type="evidence" value="ECO:0007669"/>
    <property type="project" value="UniProtKB-EC"/>
</dbReference>
<comment type="catalytic activity">
    <reaction evidence="7">
        <text>[thioredoxin]-dithiol + NADP(+) = [thioredoxin]-disulfide + NADPH + H(+)</text>
        <dbReference type="Rhea" id="RHEA:20345"/>
        <dbReference type="Rhea" id="RHEA-COMP:10698"/>
        <dbReference type="Rhea" id="RHEA-COMP:10700"/>
        <dbReference type="ChEBI" id="CHEBI:15378"/>
        <dbReference type="ChEBI" id="CHEBI:29950"/>
        <dbReference type="ChEBI" id="CHEBI:50058"/>
        <dbReference type="ChEBI" id="CHEBI:57783"/>
        <dbReference type="ChEBI" id="CHEBI:58349"/>
        <dbReference type="EC" id="1.8.1.9"/>
    </reaction>
</comment>
<evidence type="ECO:0000256" key="3">
    <source>
        <dbReference type="ARBA" id="ARBA00022827"/>
    </source>
</evidence>
<name>A0ABV2M3C7_9FIRM</name>
<evidence type="ECO:0000256" key="1">
    <source>
        <dbReference type="ARBA" id="ARBA00009333"/>
    </source>
</evidence>
<evidence type="ECO:0000256" key="6">
    <source>
        <dbReference type="ARBA" id="ARBA00023284"/>
    </source>
</evidence>
<evidence type="ECO:0000256" key="2">
    <source>
        <dbReference type="ARBA" id="ARBA00022630"/>
    </source>
</evidence>
<evidence type="ECO:0000313" key="10">
    <source>
        <dbReference type="EMBL" id="MET3750574.1"/>
    </source>
</evidence>
<dbReference type="InterPro" id="IPR050097">
    <property type="entry name" value="Ferredoxin-NADP_redctase_2"/>
</dbReference>
<proteinExistence type="inferred from homology"/>
<keyword evidence="8" id="KW-0521">NADP</keyword>
<dbReference type="Pfam" id="PF07992">
    <property type="entry name" value="Pyr_redox_2"/>
    <property type="match status" value="1"/>
</dbReference>
<evidence type="ECO:0000313" key="11">
    <source>
        <dbReference type="Proteomes" id="UP001549106"/>
    </source>
</evidence>
<keyword evidence="2 7" id="KW-0285">Flavoprotein</keyword>
<dbReference type="NCBIfam" id="TIGR01292">
    <property type="entry name" value="TRX_reduct"/>
    <property type="match status" value="1"/>
</dbReference>
<dbReference type="InterPro" id="IPR036188">
    <property type="entry name" value="FAD/NAD-bd_sf"/>
</dbReference>
<reference evidence="10 11" key="1">
    <citation type="submission" date="2024-06" db="EMBL/GenBank/DDBJ databases">
        <title>Genomic Encyclopedia of Type Strains, Phase IV (KMG-IV): sequencing the most valuable type-strain genomes for metagenomic binning, comparative biology and taxonomic classification.</title>
        <authorList>
            <person name="Goeker M."/>
        </authorList>
    </citation>
    <scope>NUCLEOTIDE SEQUENCE [LARGE SCALE GENOMIC DNA]</scope>
    <source>
        <strain evidence="10 11">DSM 29492</strain>
    </source>
</reference>
<dbReference type="PRINTS" id="PR00368">
    <property type="entry name" value="FADPNR"/>
</dbReference>
<evidence type="ECO:0000256" key="4">
    <source>
        <dbReference type="ARBA" id="ARBA00023002"/>
    </source>
</evidence>
<evidence type="ECO:0000256" key="8">
    <source>
        <dbReference type="RuleBase" id="RU003881"/>
    </source>
</evidence>
<protein>
    <recommendedName>
        <fullName evidence="7">Thioredoxin reductase</fullName>
        <ecNumber evidence="7">1.8.1.9</ecNumber>
    </recommendedName>
</protein>
<feature type="domain" description="FAD/NAD(P)-binding" evidence="9">
    <location>
        <begin position="5"/>
        <end position="292"/>
    </location>
</feature>
<dbReference type="InterPro" id="IPR005982">
    <property type="entry name" value="Thioredox_Rdtase"/>
</dbReference>
<evidence type="ECO:0000256" key="5">
    <source>
        <dbReference type="ARBA" id="ARBA00023157"/>
    </source>
</evidence>
<dbReference type="Gene3D" id="3.50.50.60">
    <property type="entry name" value="FAD/NAD(P)-binding domain"/>
    <property type="match status" value="2"/>
</dbReference>
<comment type="subunit">
    <text evidence="7">Homodimer.</text>
</comment>
<dbReference type="PROSITE" id="PS00573">
    <property type="entry name" value="PYRIDINE_REDOX_2"/>
    <property type="match status" value="1"/>
</dbReference>
<comment type="similarity">
    <text evidence="1 7">Belongs to the class-II pyridine nucleotide-disulfide oxidoreductase family.</text>
</comment>
<keyword evidence="5" id="KW-1015">Disulfide bond</keyword>
<keyword evidence="11" id="KW-1185">Reference proteome</keyword>
<dbReference type="EMBL" id="JBEPMJ010000012">
    <property type="protein sequence ID" value="MET3750574.1"/>
    <property type="molecule type" value="Genomic_DNA"/>
</dbReference>
<dbReference type="PANTHER" id="PTHR48105">
    <property type="entry name" value="THIOREDOXIN REDUCTASE 1-RELATED-RELATED"/>
    <property type="match status" value="1"/>
</dbReference>
<dbReference type="SUPFAM" id="SSF51905">
    <property type="entry name" value="FAD/NAD(P)-binding domain"/>
    <property type="match status" value="1"/>
</dbReference>
<evidence type="ECO:0000256" key="7">
    <source>
        <dbReference type="RuleBase" id="RU003880"/>
    </source>
</evidence>
<dbReference type="InterPro" id="IPR023753">
    <property type="entry name" value="FAD/NAD-binding_dom"/>
</dbReference>
<keyword evidence="4 7" id="KW-0560">Oxidoreductase</keyword>
<comment type="cofactor">
    <cofactor evidence="8">
        <name>FAD</name>
        <dbReference type="ChEBI" id="CHEBI:57692"/>
    </cofactor>
    <text evidence="8">Binds 1 FAD per subunit.</text>
</comment>
<dbReference type="PRINTS" id="PR00469">
    <property type="entry name" value="PNDRDTASEII"/>
</dbReference>
<evidence type="ECO:0000259" key="9">
    <source>
        <dbReference type="Pfam" id="PF07992"/>
    </source>
</evidence>
<accession>A0ABV2M3C7</accession>
<gene>
    <name evidence="10" type="ORF">ABID24_001826</name>
</gene>
<keyword evidence="3 7" id="KW-0274">FAD</keyword>
<sequence>MSEIYDLAILGAGPAGISAAIYAARAQLNTLWVEKKFAQGGQIVDTYEVDNYPGMPGINGLDLGEAMASHAEKLGLTPVRENVISIELEEGIKIIRTRKNEYRAKTLILAMGAAHRTLDIPGEQELGGMGVSYCATCDGAFFRNQTVAVIGGGNVAVEDAILLSRTCKKVYVIHRRDELRADKILQEKLFACENVEIIWDTVPLAIEGENKVTALKIQNKKTGEEQQISLEGVFVAVGIVPNTELVQGLVKVDEGGYISAGEDCAASVPGIFAAGDIRTKQLRQVVTAVADGANAVISAERFL</sequence>